<reference evidence="5" key="1">
    <citation type="journal article" date="2019" name="Toxins">
        <title>Detection of Abrin-Like and Prepropulchellin-Like Toxin Genes and Transcripts Using Whole Genome Sequencing and Full-Length Transcript Sequencing of Abrus precatorius.</title>
        <authorList>
            <person name="Hovde B.T."/>
            <person name="Daligault H.E."/>
            <person name="Hanschen E.R."/>
            <person name="Kunde Y.A."/>
            <person name="Johnson M.B."/>
            <person name="Starkenburg S.R."/>
            <person name="Johnson S.L."/>
        </authorList>
    </citation>
    <scope>NUCLEOTIDE SEQUENCE [LARGE SCALE GENOMIC DNA]</scope>
</reference>
<dbReference type="KEGG" id="aprc:113851497"/>
<evidence type="ECO:0000256" key="3">
    <source>
        <dbReference type="ARBA" id="ARBA00022525"/>
    </source>
</evidence>
<dbReference type="OrthoDB" id="1359938at2759"/>
<comment type="similarity">
    <text evidence="1 4">Belongs to the plant dirigent protein family.</text>
</comment>
<dbReference type="GO" id="GO:0048046">
    <property type="term" value="C:apoplast"/>
    <property type="evidence" value="ECO:0007669"/>
    <property type="project" value="UniProtKB-SubCell"/>
</dbReference>
<organism evidence="5 6">
    <name type="scientific">Abrus precatorius</name>
    <name type="common">Indian licorice</name>
    <name type="synonym">Glycine abrus</name>
    <dbReference type="NCBI Taxonomy" id="3816"/>
    <lineage>
        <taxon>Eukaryota</taxon>
        <taxon>Viridiplantae</taxon>
        <taxon>Streptophyta</taxon>
        <taxon>Embryophyta</taxon>
        <taxon>Tracheophyta</taxon>
        <taxon>Spermatophyta</taxon>
        <taxon>Magnoliopsida</taxon>
        <taxon>eudicotyledons</taxon>
        <taxon>Gunneridae</taxon>
        <taxon>Pentapetalae</taxon>
        <taxon>rosids</taxon>
        <taxon>fabids</taxon>
        <taxon>Fabales</taxon>
        <taxon>Fabaceae</taxon>
        <taxon>Papilionoideae</taxon>
        <taxon>50 kb inversion clade</taxon>
        <taxon>NPAAA clade</taxon>
        <taxon>indigoferoid/millettioid clade</taxon>
        <taxon>Abreae</taxon>
        <taxon>Abrus</taxon>
    </lineage>
</organism>
<comment type="function">
    <text evidence="4">Dirigent proteins impart stereoselectivity on the phenoxy radical-coupling reaction, yielding optically active lignans from two molecules of coniferyl alcohol in the biosynthesis of lignans, flavonolignans, and alkaloids and thus plays a central role in plant secondary metabolism.</text>
</comment>
<accession>A0A8B8K249</accession>
<protein>
    <recommendedName>
        <fullName evidence="4">Dirigent protein</fullName>
    </recommendedName>
</protein>
<evidence type="ECO:0000313" key="6">
    <source>
        <dbReference type="RefSeq" id="XP_027337795.1"/>
    </source>
</evidence>
<dbReference type="GO" id="GO:0009699">
    <property type="term" value="P:phenylpropanoid biosynthetic process"/>
    <property type="evidence" value="ECO:0007669"/>
    <property type="project" value="UniProtKB-ARBA"/>
</dbReference>
<dbReference type="InterPro" id="IPR004265">
    <property type="entry name" value="Dirigent"/>
</dbReference>
<dbReference type="Proteomes" id="UP000694853">
    <property type="component" value="Unplaced"/>
</dbReference>
<dbReference type="RefSeq" id="XP_027337795.1">
    <property type="nucleotide sequence ID" value="XM_027481994.1"/>
</dbReference>
<sequence>MATQFLLFLLMISCYALTIVKADDTGFVGSVDPSVLEKKQTMSHFRFYFHEIFNGTNATSVTVVDALPKYNTTTFLGMVGVMDNILTLGPDRNSKAVGRVQGLYAATSQTEVALVPVLNFILSQGKYNGSYITVLGWNLINLKVREMPVIGGSGAFRFARGYVEVNTIFLDIQTRSTIEYNIYVSHY</sequence>
<comment type="subcellular location">
    <subcellularLocation>
        <location evidence="4">Secreted</location>
        <location evidence="4">Extracellular space</location>
        <location evidence="4">Apoplast</location>
    </subcellularLocation>
</comment>
<feature type="chain" id="PRO_5034275356" description="Dirigent protein" evidence="4">
    <location>
        <begin position="23"/>
        <end position="187"/>
    </location>
</feature>
<keyword evidence="4" id="KW-0052">Apoplast</keyword>
<reference evidence="6" key="2">
    <citation type="submission" date="2025-08" db="UniProtKB">
        <authorList>
            <consortium name="RefSeq"/>
        </authorList>
    </citation>
    <scope>IDENTIFICATION</scope>
    <source>
        <tissue evidence="6">Young leaves</tissue>
    </source>
</reference>
<evidence type="ECO:0000256" key="4">
    <source>
        <dbReference type="RuleBase" id="RU363099"/>
    </source>
</evidence>
<dbReference type="InterPro" id="IPR044859">
    <property type="entry name" value="Allene_oxi_cyc_Dirigent"/>
</dbReference>
<proteinExistence type="inferred from homology"/>
<gene>
    <name evidence="6" type="primary">LOC113851497</name>
</gene>
<evidence type="ECO:0000313" key="5">
    <source>
        <dbReference type="Proteomes" id="UP000694853"/>
    </source>
</evidence>
<evidence type="ECO:0000256" key="1">
    <source>
        <dbReference type="ARBA" id="ARBA00010746"/>
    </source>
</evidence>
<dbReference type="Gene3D" id="2.40.480.10">
    <property type="entry name" value="Allene oxide cyclase-like"/>
    <property type="match status" value="1"/>
</dbReference>
<evidence type="ECO:0000256" key="2">
    <source>
        <dbReference type="ARBA" id="ARBA00011738"/>
    </source>
</evidence>
<dbReference type="PANTHER" id="PTHR21495">
    <property type="entry name" value="NUCLEOPORIN-RELATED"/>
    <property type="match status" value="1"/>
</dbReference>
<feature type="signal peptide" evidence="4">
    <location>
        <begin position="1"/>
        <end position="22"/>
    </location>
</feature>
<keyword evidence="5" id="KW-1185">Reference proteome</keyword>
<keyword evidence="4" id="KW-0732">Signal</keyword>
<dbReference type="GeneID" id="113851497"/>
<name>A0A8B8K249_ABRPR</name>
<keyword evidence="3 4" id="KW-0964">Secreted</keyword>
<comment type="subunit">
    <text evidence="2 4">Homodimer.</text>
</comment>
<dbReference type="AlphaFoldDB" id="A0A8B8K249"/>
<dbReference type="Pfam" id="PF03018">
    <property type="entry name" value="Dirigent"/>
    <property type="match status" value="1"/>
</dbReference>